<dbReference type="AlphaFoldDB" id="G0L000"/>
<evidence type="ECO:0007829" key="10">
    <source>
        <dbReference type="PDB" id="9HH4"/>
    </source>
</evidence>
<dbReference type="PDB" id="9HH3">
    <property type="method" value="X-ray"/>
    <property type="resolution" value="2.26 A"/>
    <property type="chains" value="A/B/C/D=44-511"/>
</dbReference>
<evidence type="ECO:0007829" key="9">
    <source>
        <dbReference type="PDB" id="9HH3"/>
    </source>
</evidence>
<evidence type="ECO:0000259" key="5">
    <source>
        <dbReference type="Pfam" id="PF00884"/>
    </source>
</evidence>
<dbReference type="PANTHER" id="PTHR42693:SF53">
    <property type="entry name" value="ENDO-4-O-SULFATASE"/>
    <property type="match status" value="1"/>
</dbReference>
<name>G0L000_ZOBGA</name>
<dbReference type="PROSITE" id="PS00149">
    <property type="entry name" value="SULFATASE_2"/>
    <property type="match status" value="1"/>
</dbReference>
<dbReference type="PDB" id="9HH4">
    <property type="method" value="X-ray"/>
    <property type="resolution" value="1.92 A"/>
    <property type="chains" value="A/B/C/D=44-511"/>
</dbReference>
<feature type="binding site" evidence="8 9">
    <location>
        <position position="314"/>
    </location>
    <ligand>
        <name>Ca(2+)</name>
        <dbReference type="ChEBI" id="CHEBI:29108"/>
    </ligand>
</feature>
<dbReference type="GO" id="GO:0004065">
    <property type="term" value="F:arylsulfatase activity"/>
    <property type="evidence" value="ECO:0007669"/>
    <property type="project" value="TreeGrafter"/>
</dbReference>
<feature type="binding site" evidence="8 9">
    <location>
        <position position="315"/>
    </location>
    <ligand>
        <name>Ca(2+)</name>
        <dbReference type="ChEBI" id="CHEBI:29108"/>
    </ligand>
</feature>
<feature type="binding site" evidence="8 9">
    <location>
        <position position="57"/>
    </location>
    <ligand>
        <name>Ca(2+)</name>
        <dbReference type="ChEBI" id="CHEBI:29108"/>
    </ligand>
</feature>
<evidence type="ECO:0007829" key="8">
    <source>
        <dbReference type="PDB" id="9HH2"/>
    </source>
</evidence>
<dbReference type="GO" id="GO:0046872">
    <property type="term" value="F:metal ion binding"/>
    <property type="evidence" value="ECO:0007669"/>
    <property type="project" value="UniProtKB-KW"/>
</dbReference>
<evidence type="ECO:0000256" key="3">
    <source>
        <dbReference type="ARBA" id="ARBA00022801"/>
    </source>
</evidence>
<dbReference type="EMBL" id="FP476056">
    <property type="protein sequence ID" value="CAZ97284.1"/>
    <property type="molecule type" value="Genomic_DNA"/>
</dbReference>
<sequence>MKKEKHHFKKISTLKFIVMAIHFNHFKLFLYAAVLSVANIGLAQETRPNILVVLCDDLGYADVGFNGSTDILTPELDNLAQNGSIFTSAYVAHPFCGPSRSAILTGRYPHLTGTAYNLFHNSSEDDKDNMGVPVEETYMSKVLQNAGYYTSAIGKWHLGAAPKFHPNKRGFDDFYGFLGGGHDYFPSEYQKTYKAQKKAGNPNIRDYVFPMEHNGKPANETEYITDGFSREAIKNIKIAAAKKQPFFIYLAYNAPHVPLQAKAEDVAKFAHIKDKDRRTYAAMVYAVDRGVGKIVQTLKETKQFDNTLIVFLSDNGGNFNHGANNYPLKGTKGDTWEGGYRVPMFFHWPKKIKKDQRFDFPVSSLDLYPTFTGLAEAKLPKGKQLDGKNIMDDVLKNTEPYKDEMIYSLRYREGYNDVGARMGDWKITRMGNEPWRLHNITQDIGEKKNLAGRYPDRLKEMIAKTQEWTKSFVKPLWVYSVKDKELWESGQMPNYEATFEVDKLVDSPYHK</sequence>
<accession>G0L000</accession>
<gene>
    <name evidence="6" type="ordered locus">zobellia_3145</name>
</gene>
<keyword evidence="7" id="KW-1185">Reference proteome</keyword>
<keyword evidence="4 8" id="KW-0106">Calcium</keyword>
<feature type="domain" description="Sulfatase N-terminal" evidence="5">
    <location>
        <begin position="48"/>
        <end position="375"/>
    </location>
</feature>
<evidence type="ECO:0000313" key="6">
    <source>
        <dbReference type="EMBL" id="CAZ97284.1"/>
    </source>
</evidence>
<dbReference type="InterPro" id="IPR000917">
    <property type="entry name" value="Sulfatase_N"/>
</dbReference>
<dbReference type="PATRIC" id="fig|63186.3.peg.3070"/>
<dbReference type="STRING" id="63186.ZOBELLIA_3145"/>
<comment type="similarity">
    <text evidence="1">Belongs to the sulfatase family.</text>
</comment>
<evidence type="ECO:0000256" key="2">
    <source>
        <dbReference type="ARBA" id="ARBA00022723"/>
    </source>
</evidence>
<dbReference type="Proteomes" id="UP000008898">
    <property type="component" value="Chromosome"/>
</dbReference>
<dbReference type="Gene3D" id="3.40.720.10">
    <property type="entry name" value="Alkaline Phosphatase, subunit A"/>
    <property type="match status" value="1"/>
</dbReference>
<reference evidence="6 7" key="2">
    <citation type="journal article" date="2012" name="Environ. Microbiol.">
        <title>Characterization of the first alginolytic operons in a marine bacterium: from their emergence in marine Flavobacteriia to their independent transfers to marine Proteobacteria and human gut Bacteroides.</title>
        <authorList>
            <person name="Thomas F."/>
            <person name="Barbeyron T."/>
            <person name="Tonon T."/>
            <person name="Genicot S."/>
            <person name="Czjzek M."/>
            <person name="Michel G."/>
        </authorList>
    </citation>
    <scope>NUCLEOTIDE SEQUENCE [LARGE SCALE GENOMIC DNA]</scope>
    <source>
        <strain evidence="7">DSM 12802 / CCUG 47099 / CIP 106680 / NCIMB 13871 / Dsij</strain>
    </source>
</reference>
<keyword evidence="8 9" id="KW-0002">3D-structure</keyword>
<dbReference type="Pfam" id="PF00884">
    <property type="entry name" value="Sulfatase"/>
    <property type="match status" value="1"/>
</dbReference>
<evidence type="ECO:0000256" key="4">
    <source>
        <dbReference type="ARBA" id="ARBA00022837"/>
    </source>
</evidence>
<organism evidence="6 7">
    <name type="scientific">Zobellia galactanivorans (strain DSM 12802 / CCUG 47099 / CIP 106680 / NCIMB 13871 / Dsij)</name>
    <dbReference type="NCBI Taxonomy" id="63186"/>
    <lineage>
        <taxon>Bacteria</taxon>
        <taxon>Pseudomonadati</taxon>
        <taxon>Bacteroidota</taxon>
        <taxon>Flavobacteriia</taxon>
        <taxon>Flavobacteriales</taxon>
        <taxon>Flavobacteriaceae</taxon>
        <taxon>Zobellia</taxon>
    </lineage>
</organism>
<keyword evidence="2 8" id="KW-0479">Metal-binding</keyword>
<dbReference type="InterPro" id="IPR050738">
    <property type="entry name" value="Sulfatase"/>
</dbReference>
<reference evidence="8 9" key="3">
    <citation type="journal article" date="2025" name="Carbohydr. Polym.">
        <title>Structure, function and catalytic mechanism of the carrageenan-sulfatases from the marine bacterium Zobellia galactanivorans Dsij&amp;lt;sup&amp;gt;T&amp;lt;/sup&amp;gt;.</title>
        <authorList>
            <person name="Chevenier A."/>
            <person name="Fanuel M."/>
            <person name="Sokolova E."/>
            <person name="Mico Latorre D."/>
            <person name="Jouanneau D."/>
            <person name="Jeudy A."/>
            <person name="Prechoux A."/>
            <person name="Zuhlke M.K."/>
            <person name="Bartel J."/>
            <person name="Becher D."/>
            <person name="Czjzek M."/>
            <person name="Ropartz D."/>
            <person name="Michel G."/>
            <person name="Ficko-Blean E."/>
        </authorList>
    </citation>
    <scope>X-RAY CRYSTALLOGRAPHY (1.58 ANGSTROMS) OF 44-511 IN COMPLEX WITH CA(2+)</scope>
</reference>
<dbReference type="InterPro" id="IPR017850">
    <property type="entry name" value="Alkaline_phosphatase_core_sf"/>
</dbReference>
<dbReference type="Gene3D" id="3.30.1120.10">
    <property type="match status" value="1"/>
</dbReference>
<dbReference type="PANTHER" id="PTHR42693">
    <property type="entry name" value="ARYLSULFATASE FAMILY MEMBER"/>
    <property type="match status" value="1"/>
</dbReference>
<dbReference type="PDB" id="9HH2">
    <property type="method" value="X-ray"/>
    <property type="resolution" value="1.58 A"/>
    <property type="chains" value="A/B=44-511"/>
</dbReference>
<reference evidence="7" key="1">
    <citation type="submission" date="2009-07" db="EMBL/GenBank/DDBJ databases">
        <title>Complete genome sequence of Zobellia galactanivorans Dsij.</title>
        <authorList>
            <consortium name="Genoscope - CEA"/>
        </authorList>
    </citation>
    <scope>NUCLEOTIDE SEQUENCE [LARGE SCALE GENOMIC DNA]</scope>
    <source>
        <strain evidence="7">DSM 12802 / CCUG 47099 / CIP 106680 / NCIMB 13871 / Dsij</strain>
    </source>
</reference>
<dbReference type="KEGG" id="zga:ZOBELLIA_3145"/>
<feature type="binding site" evidence="8 10">
    <location>
        <position position="96"/>
    </location>
    <ligand>
        <name>Ca(2+)</name>
        <dbReference type="ChEBI" id="CHEBI:29108"/>
    </ligand>
</feature>
<proteinExistence type="evidence at protein level"/>
<keyword evidence="3 6" id="KW-0378">Hydrolase</keyword>
<dbReference type="SUPFAM" id="SSF53649">
    <property type="entry name" value="Alkaline phosphatase-like"/>
    <property type="match status" value="1"/>
</dbReference>
<protein>
    <submittedName>
        <fullName evidence="6">Sulfatase, family S1-19</fullName>
        <ecNumber evidence="6">3.1.6.-</ecNumber>
    </submittedName>
</protein>
<feature type="binding site" evidence="8 9">
    <location>
        <position position="56"/>
    </location>
    <ligand>
        <name>Ca(2+)</name>
        <dbReference type="ChEBI" id="CHEBI:29108"/>
    </ligand>
</feature>
<evidence type="ECO:0000313" key="7">
    <source>
        <dbReference type="Proteomes" id="UP000008898"/>
    </source>
</evidence>
<dbReference type="InterPro" id="IPR024607">
    <property type="entry name" value="Sulfatase_CS"/>
</dbReference>
<dbReference type="EC" id="3.1.6.-" evidence="6"/>
<dbReference type="HOGENOM" id="CLU_006332_10_4_10"/>
<dbReference type="SMR" id="G0L000"/>
<evidence type="ECO:0000256" key="1">
    <source>
        <dbReference type="ARBA" id="ARBA00008779"/>
    </source>
</evidence>